<feature type="domain" description="Transcriptional repressor PaaX-like C-terminal" evidence="3">
    <location>
        <begin position="198"/>
        <end position="273"/>
    </location>
</feature>
<dbReference type="PANTHER" id="PTHR30319:SF1">
    <property type="entry name" value="TRANSCRIPTIONAL REPRESSOR PAAX"/>
    <property type="match status" value="1"/>
</dbReference>
<feature type="domain" description="Transcriptional repressor PaaX-like central Cas2-like" evidence="4">
    <location>
        <begin position="113"/>
        <end position="186"/>
    </location>
</feature>
<proteinExistence type="predicted"/>
<dbReference type="InterPro" id="IPR048846">
    <property type="entry name" value="PaaX-like_central"/>
</dbReference>
<dbReference type="Gene3D" id="3.30.70.2650">
    <property type="match status" value="1"/>
</dbReference>
<dbReference type="InterPro" id="IPR013225">
    <property type="entry name" value="PaaX_C"/>
</dbReference>
<dbReference type="Pfam" id="PF08223">
    <property type="entry name" value="PaaX_C"/>
    <property type="match status" value="1"/>
</dbReference>
<dbReference type="AlphaFoldDB" id="A0A7G7MC50"/>
<dbReference type="GO" id="GO:0006351">
    <property type="term" value="P:DNA-templated transcription"/>
    <property type="evidence" value="ECO:0007669"/>
    <property type="project" value="InterPro"/>
</dbReference>
<organism evidence="5 6">
    <name type="scientific">Pseudonocardia petroleophila</name>
    <dbReference type="NCBI Taxonomy" id="37331"/>
    <lineage>
        <taxon>Bacteria</taxon>
        <taxon>Bacillati</taxon>
        <taxon>Actinomycetota</taxon>
        <taxon>Actinomycetes</taxon>
        <taxon>Pseudonocardiales</taxon>
        <taxon>Pseudonocardiaceae</taxon>
        <taxon>Pseudonocardia</taxon>
    </lineage>
</organism>
<dbReference type="InterPro" id="IPR036388">
    <property type="entry name" value="WH-like_DNA-bd_sf"/>
</dbReference>
<evidence type="ECO:0000313" key="5">
    <source>
        <dbReference type="EMBL" id="QNG50361.1"/>
    </source>
</evidence>
<keyword evidence="6" id="KW-1185">Reference proteome</keyword>
<gene>
    <name evidence="5" type="ORF">H6H00_19190</name>
</gene>
<evidence type="ECO:0000259" key="2">
    <source>
        <dbReference type="Pfam" id="PF07848"/>
    </source>
</evidence>
<reference evidence="5 6" key="1">
    <citation type="submission" date="2020-08" db="EMBL/GenBank/DDBJ databases">
        <authorList>
            <person name="Mo P."/>
        </authorList>
    </citation>
    <scope>NUCLEOTIDE SEQUENCE [LARGE SCALE GENOMIC DNA]</scope>
    <source>
        <strain evidence="5 6">CGMCC 4.1532</strain>
    </source>
</reference>
<name>A0A7G7MC50_9PSEU</name>
<dbReference type="Pfam" id="PF07848">
    <property type="entry name" value="PaaX"/>
    <property type="match status" value="1"/>
</dbReference>
<dbReference type="PIRSF" id="PIRSF020623">
    <property type="entry name" value="PaaX"/>
    <property type="match status" value="1"/>
</dbReference>
<sequence length="295" mass="32526">MDARGGPAPVGGWNGNGAPRASRSARSLLFTVVGEYLRDPGSALWTAGAVAALGRLGVEERAARQALTRTARDGWLVAERHGRRTLWRLTSRAADHFAESAESVYRARRHPTGWNGDWTVLVTSVPESRRELRHRLRTRLRWAGFGPLGQGVWISPRVGSEQAARHVLDELGLTASAVSVIGRIGGLGSEFEVVNRAWDLGGLARDYAAFAAEFSDRRERTEREPAVVFTEQTRMVHRWREFALRDPVLPADLLPARWPGHDARDLFFRRHDADHRIAAAWLGALSQGATGPAGP</sequence>
<protein>
    <submittedName>
        <fullName evidence="5">PaaX family transcriptional regulator</fullName>
    </submittedName>
</protein>
<dbReference type="InterPro" id="IPR012906">
    <property type="entry name" value="PaaX-like_N"/>
</dbReference>
<feature type="domain" description="Transcriptional repressor PaaX-like N-terminal" evidence="2">
    <location>
        <begin position="24"/>
        <end position="92"/>
    </location>
</feature>
<evidence type="ECO:0000259" key="4">
    <source>
        <dbReference type="Pfam" id="PF20803"/>
    </source>
</evidence>
<accession>A0A7G7MC50</accession>
<dbReference type="Pfam" id="PF20803">
    <property type="entry name" value="PaaX_M"/>
    <property type="match status" value="1"/>
</dbReference>
<dbReference type="Gene3D" id="1.10.10.10">
    <property type="entry name" value="Winged helix-like DNA-binding domain superfamily/Winged helix DNA-binding domain"/>
    <property type="match status" value="1"/>
</dbReference>
<evidence type="ECO:0000256" key="1">
    <source>
        <dbReference type="SAM" id="MobiDB-lite"/>
    </source>
</evidence>
<evidence type="ECO:0000313" key="6">
    <source>
        <dbReference type="Proteomes" id="UP000515728"/>
    </source>
</evidence>
<dbReference type="EMBL" id="CP060131">
    <property type="protein sequence ID" value="QNG50361.1"/>
    <property type="molecule type" value="Genomic_DNA"/>
</dbReference>
<dbReference type="Proteomes" id="UP000515728">
    <property type="component" value="Chromosome"/>
</dbReference>
<dbReference type="InterPro" id="IPR011965">
    <property type="entry name" value="PaaX_trns_reg"/>
</dbReference>
<evidence type="ECO:0000259" key="3">
    <source>
        <dbReference type="Pfam" id="PF08223"/>
    </source>
</evidence>
<dbReference type="RefSeq" id="WP_185717123.1">
    <property type="nucleotide sequence ID" value="NZ_BAAAWI010000001.1"/>
</dbReference>
<feature type="region of interest" description="Disordered" evidence="1">
    <location>
        <begin position="1"/>
        <end position="21"/>
    </location>
</feature>
<dbReference type="KEGG" id="ppel:H6H00_19190"/>
<dbReference type="PANTHER" id="PTHR30319">
    <property type="entry name" value="PHENYLACETIC ACID REGULATOR-RELATED TRANSCRIPTIONAL REPRESSOR"/>
    <property type="match status" value="1"/>
</dbReference>
<dbReference type="Gene3D" id="1.20.58.1460">
    <property type="match status" value="1"/>
</dbReference>